<name>A0A317JNQ3_9BACT</name>
<feature type="non-terminal residue" evidence="1">
    <location>
        <position position="123"/>
    </location>
</feature>
<accession>A0A317JNQ3</accession>
<dbReference type="InterPro" id="IPR029056">
    <property type="entry name" value="Ribokinase-like"/>
</dbReference>
<sequence length="123" mass="13645">MEVPATVATQVAKICRMKPSSHKGQNGKVMLIGGSDLFHAASRWSLDVVSAMVDMVFYSSVPENNELIREAKKNFWDGVIVPRGQIENYIEEADVVLIGPGMERASRQFSISNLQFTKPTSEE</sequence>
<dbReference type="EMBL" id="PSRQ01000037">
    <property type="protein sequence ID" value="PWU23347.1"/>
    <property type="molecule type" value="Genomic_DNA"/>
</dbReference>
<dbReference type="AlphaFoldDB" id="A0A317JNQ3"/>
<dbReference type="Proteomes" id="UP000246104">
    <property type="component" value="Unassembled WGS sequence"/>
</dbReference>
<organism evidence="1 2">
    <name type="scientific">Candidatus Cerribacteria bacterium 'Amazon FNV 2010 28 9'</name>
    <dbReference type="NCBI Taxonomy" id="2081795"/>
    <lineage>
        <taxon>Bacteria</taxon>
        <taxon>Candidatus Cerribacteria</taxon>
    </lineage>
</organism>
<reference evidence="1 2" key="1">
    <citation type="submission" date="2018-02" db="EMBL/GenBank/DDBJ databases">
        <title>Genomic Reconstructions from Amazon Rainforest and Pasture Soil Reveal Novel Insights into the Physiology of Candidate Phyla in Tropical Sites.</title>
        <authorList>
            <person name="Kroeger M.E."/>
            <person name="Delmont T."/>
            <person name="Eren A.M."/>
            <person name="Guo J."/>
            <person name="Meyer K.M."/>
            <person name="Khan K."/>
            <person name="Rodrigues J.L.M."/>
            <person name="Bohannan B.J.M."/>
            <person name="Tringe S."/>
            <person name="Borges C.D."/>
            <person name="Tiedje J."/>
            <person name="Tsai S.M."/>
            <person name="Nusslein K."/>
        </authorList>
    </citation>
    <scope>NUCLEOTIDE SEQUENCE [LARGE SCALE GENOMIC DNA]</scope>
    <source>
        <strain evidence="1">Amazon FNV 2010 28 9</strain>
    </source>
</reference>
<dbReference type="Gene3D" id="3.40.1190.20">
    <property type="match status" value="1"/>
</dbReference>
<comment type="caution">
    <text evidence="1">The sequence shown here is derived from an EMBL/GenBank/DDBJ whole genome shotgun (WGS) entry which is preliminary data.</text>
</comment>
<evidence type="ECO:0000313" key="2">
    <source>
        <dbReference type="Proteomes" id="UP000246104"/>
    </source>
</evidence>
<evidence type="ECO:0000313" key="1">
    <source>
        <dbReference type="EMBL" id="PWU23347.1"/>
    </source>
</evidence>
<protein>
    <submittedName>
        <fullName evidence="1">Uncharacterized protein</fullName>
    </submittedName>
</protein>
<proteinExistence type="predicted"/>
<dbReference type="SUPFAM" id="SSF53613">
    <property type="entry name" value="Ribokinase-like"/>
    <property type="match status" value="1"/>
</dbReference>
<gene>
    <name evidence="1" type="ORF">C5B42_03265</name>
</gene>